<evidence type="ECO:0000313" key="5">
    <source>
        <dbReference type="Proteomes" id="UP001279734"/>
    </source>
</evidence>
<evidence type="ECO:0000256" key="1">
    <source>
        <dbReference type="ARBA" id="ARBA00022771"/>
    </source>
</evidence>
<dbReference type="CDD" id="cd00043">
    <property type="entry name" value="CYCLIN_SF"/>
    <property type="match status" value="1"/>
</dbReference>
<gene>
    <name evidence="4" type="ORF">Nepgr_028977</name>
</gene>
<evidence type="ECO:0000313" key="4">
    <source>
        <dbReference type="EMBL" id="GMH27134.1"/>
    </source>
</evidence>
<evidence type="ECO:0000259" key="3">
    <source>
        <dbReference type="Pfam" id="PF21886"/>
    </source>
</evidence>
<reference evidence="4" key="1">
    <citation type="submission" date="2023-05" db="EMBL/GenBank/DDBJ databases">
        <title>Nepenthes gracilis genome sequencing.</title>
        <authorList>
            <person name="Fukushima K."/>
        </authorList>
    </citation>
    <scope>NUCLEOTIDE SEQUENCE</scope>
    <source>
        <strain evidence="4">SING2019-196</strain>
    </source>
</reference>
<dbReference type="Gene3D" id="2.20.25.10">
    <property type="match status" value="1"/>
</dbReference>
<comment type="caution">
    <text evidence="4">The sequence shown here is derived from an EMBL/GenBank/DDBJ whole genome shotgun (WGS) entry which is preliminary data.</text>
</comment>
<protein>
    <recommendedName>
        <fullName evidence="3">BRF2-like C-terminal domain-containing protein</fullName>
    </recommendedName>
</protein>
<dbReference type="PANTHER" id="PTHR48428">
    <property type="entry name" value="PLANT-SPECIFIC TFIIB-RELATED PROTEIN PTF2"/>
    <property type="match status" value="1"/>
</dbReference>
<dbReference type="EMBL" id="BSYO01000032">
    <property type="protein sequence ID" value="GMH27134.1"/>
    <property type="molecule type" value="Genomic_DNA"/>
</dbReference>
<sequence>MAMPCKSCGSRELVLSDISGSTVCSNCGVVQDFDDFQLQYGGISGPQGTFVRLGTAGAGTHYSYKERKLFQSSNIIEDITYRLNFTEARKQDVKIMIEKITEGEFGVGDWFSILVAACSYIVMRDNNKPLPISEVAETIGCDLFELGKMVSRVVEFLGLQLPEFNIVAMLERSIREFPGFSEFDEDKLDLMIKQGNFLVQCATKWFLTTGRRPGPMVVAVLVLVAGLNGITLKIEDAATELNTVASTCKKRYNELLEALVKVAQSLPWGKDVNVKNIMKNARFVIQYIDFKSRTNRGAKRWRCGDEGGRFDLEDVVGECLTGNVEYGKDSGAVENDSRYYNELDYRNGDLGNGGKNPTISPETLQKLYRKIKTDVSHAKLVNGSQGNLIRNRHSGYDLQRYYDWWSGRSGLCKKLLLEQILEKDVGLDALPPSYIRGRLAVSRRREKIEAAKKRINEVACDPNIIPFGKALCGSNTDMDDRSDICLSKSISRGRKRRKKKDLSIDWEDFVIETLILHQVKEEEIEKGHYNSLLDVHVFSSRVVGA</sequence>
<proteinExistence type="predicted"/>
<feature type="domain" description="BRF2-like C-terminal" evidence="3">
    <location>
        <begin position="183"/>
        <end position="277"/>
    </location>
</feature>
<dbReference type="Gene3D" id="1.10.472.10">
    <property type="entry name" value="Cyclin-like"/>
    <property type="match status" value="1"/>
</dbReference>
<keyword evidence="5" id="KW-1185">Reference proteome</keyword>
<dbReference type="SUPFAM" id="SSF57783">
    <property type="entry name" value="Zinc beta-ribbon"/>
    <property type="match status" value="1"/>
</dbReference>
<dbReference type="InterPro" id="IPR054078">
    <property type="entry name" value="BRF2-like_C"/>
</dbReference>
<accession>A0AAD3Y4K3</accession>
<name>A0AAD3Y4K3_NEPGR</name>
<dbReference type="GO" id="GO:0008270">
    <property type="term" value="F:zinc ion binding"/>
    <property type="evidence" value="ECO:0007669"/>
    <property type="project" value="UniProtKB-KW"/>
</dbReference>
<dbReference type="Pfam" id="PF21886">
    <property type="entry name" value="BRF2-like_C_cyclin_rpt"/>
    <property type="match status" value="1"/>
</dbReference>
<dbReference type="InterPro" id="IPR053340">
    <property type="entry name" value="PTF2"/>
</dbReference>
<evidence type="ECO:0000256" key="2">
    <source>
        <dbReference type="ARBA" id="ARBA00022833"/>
    </source>
</evidence>
<keyword evidence="1" id="KW-0479">Metal-binding</keyword>
<dbReference type="InterPro" id="IPR036915">
    <property type="entry name" value="Cyclin-like_sf"/>
</dbReference>
<dbReference type="Proteomes" id="UP001279734">
    <property type="component" value="Unassembled WGS sequence"/>
</dbReference>
<dbReference type="PANTHER" id="PTHR48428:SF1">
    <property type="entry name" value="PLANT-SPECIFIC TFIIB-RELATED PROTEIN PTF2"/>
    <property type="match status" value="1"/>
</dbReference>
<organism evidence="4 5">
    <name type="scientific">Nepenthes gracilis</name>
    <name type="common">Slender pitcher plant</name>
    <dbReference type="NCBI Taxonomy" id="150966"/>
    <lineage>
        <taxon>Eukaryota</taxon>
        <taxon>Viridiplantae</taxon>
        <taxon>Streptophyta</taxon>
        <taxon>Embryophyta</taxon>
        <taxon>Tracheophyta</taxon>
        <taxon>Spermatophyta</taxon>
        <taxon>Magnoliopsida</taxon>
        <taxon>eudicotyledons</taxon>
        <taxon>Gunneridae</taxon>
        <taxon>Pentapetalae</taxon>
        <taxon>Caryophyllales</taxon>
        <taxon>Nepenthaceae</taxon>
        <taxon>Nepenthes</taxon>
    </lineage>
</organism>
<keyword evidence="2" id="KW-0862">Zinc</keyword>
<keyword evidence="1" id="KW-0863">Zinc-finger</keyword>
<dbReference type="AlphaFoldDB" id="A0AAD3Y4K3"/>
<dbReference type="SUPFAM" id="SSF47954">
    <property type="entry name" value="Cyclin-like"/>
    <property type="match status" value="2"/>
</dbReference>